<keyword evidence="4" id="KW-1185">Reference proteome</keyword>
<proteinExistence type="predicted"/>
<dbReference type="HOGENOM" id="CLU_058049_0_0_6"/>
<dbReference type="GO" id="GO:0009055">
    <property type="term" value="F:electron transfer activity"/>
    <property type="evidence" value="ECO:0007669"/>
    <property type="project" value="InterPro"/>
</dbReference>
<organism evidence="3 4">
    <name type="scientific">Gynuella sunshinyii YC6258</name>
    <dbReference type="NCBI Taxonomy" id="1445510"/>
    <lineage>
        <taxon>Bacteria</taxon>
        <taxon>Pseudomonadati</taxon>
        <taxon>Pseudomonadota</taxon>
        <taxon>Gammaproteobacteria</taxon>
        <taxon>Oceanospirillales</taxon>
        <taxon>Saccharospirillaceae</taxon>
        <taxon>Gynuella</taxon>
    </lineage>
</organism>
<dbReference type="SUPFAM" id="SSF46626">
    <property type="entry name" value="Cytochrome c"/>
    <property type="match status" value="1"/>
</dbReference>
<evidence type="ECO:0000256" key="1">
    <source>
        <dbReference type="SAM" id="Phobius"/>
    </source>
</evidence>
<dbReference type="InterPro" id="IPR036909">
    <property type="entry name" value="Cyt_c-like_dom_sf"/>
</dbReference>
<feature type="transmembrane region" description="Helical" evidence="1">
    <location>
        <begin position="175"/>
        <end position="193"/>
    </location>
</feature>
<feature type="domain" description="Urate oxidase N-terminal" evidence="2">
    <location>
        <begin position="4"/>
        <end position="297"/>
    </location>
</feature>
<dbReference type="OrthoDB" id="9787495at2"/>
<dbReference type="PATRIC" id="fig|1445510.3.peg.74"/>
<dbReference type="Proteomes" id="UP000032266">
    <property type="component" value="Chromosome"/>
</dbReference>
<evidence type="ECO:0000313" key="4">
    <source>
        <dbReference type="Proteomes" id="UP000032266"/>
    </source>
</evidence>
<dbReference type="InterPro" id="IPR010389">
    <property type="entry name" value="Urate_ox_N"/>
</dbReference>
<keyword evidence="1" id="KW-0812">Transmembrane</keyword>
<gene>
    <name evidence="3" type="ORF">YC6258_00077</name>
</gene>
<dbReference type="Pfam" id="PF06181">
    <property type="entry name" value="Urate_ox_N"/>
    <property type="match status" value="1"/>
</dbReference>
<evidence type="ECO:0000259" key="2">
    <source>
        <dbReference type="Pfam" id="PF06181"/>
    </source>
</evidence>
<dbReference type="EMBL" id="CP007142">
    <property type="protein sequence ID" value="AJQ92133.1"/>
    <property type="molecule type" value="Genomic_DNA"/>
</dbReference>
<dbReference type="KEGG" id="gsn:YC6258_00077"/>
<reference evidence="3 4" key="1">
    <citation type="submission" date="2014-01" db="EMBL/GenBank/DDBJ databases">
        <title>Full genme sequencing of cellulolytic bacterium Gynuella sunshinyii YC6258T gen. nov., sp. nov.</title>
        <authorList>
            <person name="Khan H."/>
            <person name="Chung E.J."/>
            <person name="Chung Y.R."/>
        </authorList>
    </citation>
    <scope>NUCLEOTIDE SEQUENCE [LARGE SCALE GENOMIC DNA]</scope>
    <source>
        <strain evidence="3 4">YC6258</strain>
    </source>
</reference>
<dbReference type="RefSeq" id="WP_044615284.1">
    <property type="nucleotide sequence ID" value="NZ_CP007142.1"/>
</dbReference>
<sequence>MAEFSDWIALFLRWFHVIAGIAWIGSSFYFVWLDNSLEEPPEWKKQKGIKGDLWSIHGGGFYEIAKYKVGPEKMPENLHWFKWEAYTTFITGSLLLIWLYYLQASAYMVDPEVMELTAGAAVGLSLLFIFSGWAIYEVLCNTPLVRNGLVFLSILLVIGTVYAWLFTHFFSGRAAYIQMGAMIGMVMAVNVMLRIIPGQKKMVAQVAAGEAVDPQPGLIGKQRSVHNNYFTLPLIFMMISNHYPMTYQHEYNWLVLMAIVVITIWTRHYFNLKHQGRSKPVILVTAALAFAVLAFLVSYQPATASTSTENVSFSHVQQIINDRCTACHSRKPTDELFPVAPLGMMFNDQKDIERHWDRIVARATVSKDMPFNNRTHMTEEERKILAQWQPE</sequence>
<feature type="transmembrane region" description="Helical" evidence="1">
    <location>
        <begin position="148"/>
        <end position="169"/>
    </location>
</feature>
<feature type="transmembrane region" description="Helical" evidence="1">
    <location>
        <begin position="83"/>
        <end position="101"/>
    </location>
</feature>
<accession>A0A0C5VFF7</accession>
<feature type="transmembrane region" description="Helical" evidence="1">
    <location>
        <begin position="281"/>
        <end position="299"/>
    </location>
</feature>
<keyword evidence="1" id="KW-0472">Membrane</keyword>
<feature type="transmembrane region" description="Helical" evidence="1">
    <location>
        <begin position="113"/>
        <end position="136"/>
    </location>
</feature>
<feature type="transmembrane region" description="Helical" evidence="1">
    <location>
        <begin position="12"/>
        <end position="32"/>
    </location>
</feature>
<protein>
    <submittedName>
        <fullName evidence="3">Putative membrane protein</fullName>
    </submittedName>
</protein>
<dbReference type="STRING" id="1445510.YC6258_00077"/>
<dbReference type="AlphaFoldDB" id="A0A0C5VFF7"/>
<dbReference type="GO" id="GO:0020037">
    <property type="term" value="F:heme binding"/>
    <property type="evidence" value="ECO:0007669"/>
    <property type="project" value="InterPro"/>
</dbReference>
<keyword evidence="1" id="KW-1133">Transmembrane helix</keyword>
<name>A0A0C5VFF7_9GAMM</name>
<feature type="transmembrane region" description="Helical" evidence="1">
    <location>
        <begin position="251"/>
        <end position="269"/>
    </location>
</feature>
<evidence type="ECO:0000313" key="3">
    <source>
        <dbReference type="EMBL" id="AJQ92133.1"/>
    </source>
</evidence>